<feature type="transmembrane region" description="Helical" evidence="1">
    <location>
        <begin position="37"/>
        <end position="55"/>
    </location>
</feature>
<feature type="domain" description="CHAT" evidence="2">
    <location>
        <begin position="747"/>
        <end position="1031"/>
    </location>
</feature>
<name>A0A919VQI3_9ACTN</name>
<keyword evidence="1" id="KW-1133">Transmembrane helix</keyword>
<evidence type="ECO:0000313" key="3">
    <source>
        <dbReference type="EMBL" id="GIM72222.1"/>
    </source>
</evidence>
<dbReference type="InterPro" id="IPR011990">
    <property type="entry name" value="TPR-like_helical_dom_sf"/>
</dbReference>
<proteinExistence type="predicted"/>
<comment type="caution">
    <text evidence="3">The sequence shown here is derived from an EMBL/GenBank/DDBJ whole genome shotgun (WGS) entry which is preliminary data.</text>
</comment>
<reference evidence="3" key="1">
    <citation type="submission" date="2021-03" db="EMBL/GenBank/DDBJ databases">
        <title>Whole genome shotgun sequence of Actinoplanes auranticolor NBRC 12245.</title>
        <authorList>
            <person name="Komaki H."/>
            <person name="Tamura T."/>
        </authorList>
    </citation>
    <scope>NUCLEOTIDE SEQUENCE</scope>
    <source>
        <strain evidence="3">NBRC 12245</strain>
    </source>
</reference>
<evidence type="ECO:0000259" key="2">
    <source>
        <dbReference type="Pfam" id="PF12770"/>
    </source>
</evidence>
<dbReference type="EMBL" id="BOQL01000040">
    <property type="protein sequence ID" value="GIM72222.1"/>
    <property type="molecule type" value="Genomic_DNA"/>
</dbReference>
<dbReference type="Pfam" id="PF12770">
    <property type="entry name" value="CHAT"/>
    <property type="match status" value="1"/>
</dbReference>
<sequence>MLDVAVPKVRVQVDSGCVVTLAVVAGTVILIDSGGPWWIPLSCLVVMGLPGLLALPVAGVLVYLTWPTWWMVLPVLALLSGIRNRSLWRPVTARNRGLQALEVYVRTGRTWHLLRSVRFLGRAMAATDPGDPDHAVYVGNYVTALVARYEQAGGTELLDHAERLIREELDSLPDGHRHRSLCLSGLSTVLQVRYRSTGDLAVLRESVQLCRAAISTPHSDDESAALSTNLGLVLLQLHQQDGDPAILTEAVAASRDSVAAMQPGSPYAAGLLSNLNATLMVSYAASGELAVLEEAVETGRRVVATTRHTGAWSDGHLVNLAGTLIALFQRTRRPALLDEAVELTREALAKVPRGHPQRVTFLSALGRMLWMAAEHGDRPALADEAVRTLREAVGAGSGHPTGRGDRLDDLCAALVTSFTVHGRPDDLTAAVEAGRGALSLTPPAEPGRGLSLLRLGLALEKRYDHSGDPATLAECCRTYAEAANTTTAPVHVRGRGALKAAEAYLRAGDPDAALAMAERGVGQLPRIAPRHLGFDDRVHHAVTMAGLASTAAEAAIRAGRPDRAVELLEQARGVTLGGLLDRRGDLAGLRSRAPRLATELDELIRAIEGADTDAPATVASGATPSHEPPSGQALGELRTRLNRSWDELMTRIRAQAGLHDFLLPPPIERLRDQARHGPVVCVVAHRDHGSALIVTNSPGEPVVVVNLPLLSLAAVDDRVAALHRAQRSATGPGSAAERRQAQQDVLRVLEWLWEAAADPILTALGRTGPPAEGESWPRLWWCPVGPCTLLPLHAAGRHAGGGDDTVLDRVVSSYTTTIRALTHARRTGSRPYRKVSALVVSVPEPPGAAPLPGATAEADLVARLLPGTTILRSPDHGAVTAALPRHDITHFACHGIADLLSPTESRLLLRDHLERPLTVTAISGMHLDRGELAYLSACSVTHTTADHADEAVHLTAAFQLAGYLAVVGTLWPVNDRAAALIAEGFYTHLTAPGRTGPDPAAAAAALHQAVHAHRARYPALPTQWAAHVHHGL</sequence>
<keyword evidence="1" id="KW-0472">Membrane</keyword>
<evidence type="ECO:0000313" key="4">
    <source>
        <dbReference type="Proteomes" id="UP000681340"/>
    </source>
</evidence>
<gene>
    <name evidence="3" type="ORF">Aau02nite_49940</name>
</gene>
<keyword evidence="1" id="KW-0812">Transmembrane</keyword>
<dbReference type="Proteomes" id="UP000681340">
    <property type="component" value="Unassembled WGS sequence"/>
</dbReference>
<keyword evidence="4" id="KW-1185">Reference proteome</keyword>
<evidence type="ECO:0000256" key="1">
    <source>
        <dbReference type="SAM" id="Phobius"/>
    </source>
</evidence>
<accession>A0A919VQI3</accession>
<dbReference type="Gene3D" id="1.25.40.10">
    <property type="entry name" value="Tetratricopeptide repeat domain"/>
    <property type="match status" value="1"/>
</dbReference>
<dbReference type="InterPro" id="IPR024983">
    <property type="entry name" value="CHAT_dom"/>
</dbReference>
<dbReference type="AlphaFoldDB" id="A0A919VQI3"/>
<protein>
    <submittedName>
        <fullName evidence="3">CHAT domain-containing protein</fullName>
    </submittedName>
</protein>
<feature type="transmembrane region" description="Helical" evidence="1">
    <location>
        <begin position="12"/>
        <end position="31"/>
    </location>
</feature>
<organism evidence="3 4">
    <name type="scientific">Actinoplanes auranticolor</name>
    <dbReference type="NCBI Taxonomy" id="47988"/>
    <lineage>
        <taxon>Bacteria</taxon>
        <taxon>Bacillati</taxon>
        <taxon>Actinomycetota</taxon>
        <taxon>Actinomycetes</taxon>
        <taxon>Micromonosporales</taxon>
        <taxon>Micromonosporaceae</taxon>
        <taxon>Actinoplanes</taxon>
    </lineage>
</organism>